<name>A0A4C1XGU3_EUMVA</name>
<evidence type="ECO:0000313" key="3">
    <source>
        <dbReference type="Proteomes" id="UP000299102"/>
    </source>
</evidence>
<comment type="caution">
    <text evidence="2">The sequence shown here is derived from an EMBL/GenBank/DDBJ whole genome shotgun (WGS) entry which is preliminary data.</text>
</comment>
<evidence type="ECO:0000313" key="2">
    <source>
        <dbReference type="EMBL" id="GBP63116.1"/>
    </source>
</evidence>
<dbReference type="EMBL" id="BGZK01000859">
    <property type="protein sequence ID" value="GBP63116.1"/>
    <property type="molecule type" value="Genomic_DNA"/>
</dbReference>
<accession>A0A4C1XGU3</accession>
<reference evidence="2 3" key="1">
    <citation type="journal article" date="2019" name="Commun. Biol.">
        <title>The bagworm genome reveals a unique fibroin gene that provides high tensile strength.</title>
        <authorList>
            <person name="Kono N."/>
            <person name="Nakamura H."/>
            <person name="Ohtoshi R."/>
            <person name="Tomita M."/>
            <person name="Numata K."/>
            <person name="Arakawa K."/>
        </authorList>
    </citation>
    <scope>NUCLEOTIDE SEQUENCE [LARGE SCALE GENOMIC DNA]</scope>
</reference>
<evidence type="ECO:0000256" key="1">
    <source>
        <dbReference type="SAM" id="MobiDB-lite"/>
    </source>
</evidence>
<gene>
    <name evidence="2" type="ORF">EVAR_98104_1</name>
</gene>
<dbReference type="AlphaFoldDB" id="A0A4C1XGU3"/>
<sequence>MLYAGEEKRYRFDQRDPVRSLFKPIRAAFVQSRPGNLQISATAPGRVRADARPRRRPPKAENGARARPSACPAAPQLHRTTRVAIATRVHALDTRSGRDACCEIDTVTRRRMGTVPMDCHVDCVFEDFLTAPVLNPVGSNRAEIEIKDVPRTRVARTMAEKARAAGRAAPRPSLVHRWPKAPRQIKREKYVVKMRQVMTRPSRHSRAWAVIDSGRSPTRYAVYALRPLRATRSTH</sequence>
<organism evidence="2 3">
    <name type="scientific">Eumeta variegata</name>
    <name type="common">Bagworm moth</name>
    <name type="synonym">Eumeta japonica</name>
    <dbReference type="NCBI Taxonomy" id="151549"/>
    <lineage>
        <taxon>Eukaryota</taxon>
        <taxon>Metazoa</taxon>
        <taxon>Ecdysozoa</taxon>
        <taxon>Arthropoda</taxon>
        <taxon>Hexapoda</taxon>
        <taxon>Insecta</taxon>
        <taxon>Pterygota</taxon>
        <taxon>Neoptera</taxon>
        <taxon>Endopterygota</taxon>
        <taxon>Lepidoptera</taxon>
        <taxon>Glossata</taxon>
        <taxon>Ditrysia</taxon>
        <taxon>Tineoidea</taxon>
        <taxon>Psychidae</taxon>
        <taxon>Oiketicinae</taxon>
        <taxon>Eumeta</taxon>
    </lineage>
</organism>
<keyword evidence="3" id="KW-1185">Reference proteome</keyword>
<proteinExistence type="predicted"/>
<feature type="compositionally biased region" description="Basic and acidic residues" evidence="1">
    <location>
        <begin position="47"/>
        <end position="64"/>
    </location>
</feature>
<feature type="region of interest" description="Disordered" evidence="1">
    <location>
        <begin position="41"/>
        <end position="72"/>
    </location>
</feature>
<protein>
    <submittedName>
        <fullName evidence="2">Uncharacterized protein</fullName>
    </submittedName>
</protein>
<dbReference type="Proteomes" id="UP000299102">
    <property type="component" value="Unassembled WGS sequence"/>
</dbReference>